<evidence type="ECO:0008006" key="2">
    <source>
        <dbReference type="Google" id="ProtNLM"/>
    </source>
</evidence>
<reference evidence="1" key="1">
    <citation type="submission" date="2023-07" db="EMBL/GenBank/DDBJ databases">
        <authorList>
            <person name="Pelsma A.J. K."/>
        </authorList>
    </citation>
    <scope>NUCLEOTIDE SEQUENCE</scope>
</reference>
<dbReference type="AlphaFoldDB" id="A0AA48M3C0"/>
<proteinExistence type="predicted"/>
<dbReference type="EMBL" id="OY288114">
    <property type="protein sequence ID" value="CAJ0880332.1"/>
    <property type="molecule type" value="Genomic_DNA"/>
</dbReference>
<dbReference type="InterPro" id="IPR012441">
    <property type="entry name" value="DUF1643"/>
</dbReference>
<dbReference type="Pfam" id="PF07799">
    <property type="entry name" value="DUF1643"/>
    <property type="match status" value="1"/>
</dbReference>
<name>A0AA48M3C0_9ZZZZ</name>
<gene>
    <name evidence="1" type="ORF">AMST5_03146</name>
</gene>
<evidence type="ECO:0000313" key="1">
    <source>
        <dbReference type="EMBL" id="CAJ0880332.1"/>
    </source>
</evidence>
<protein>
    <recommendedName>
        <fullName evidence="2">DUF1643 domain-containing protein</fullName>
    </recommendedName>
</protein>
<accession>A0AA48M3C0</accession>
<sequence length="157" mass="16788">MRMSADISPCGTYRYLLTREWDAGLPKLTYVMLNPSAADASSDDPTIRRCIGFARREGCGGVLIVNVFAYRTASPRALALAPAPVGPRNKGVLCRVARRSQRPIVCAWGAYAGSAGFDAAAVLRGVGAELVCFGKTKGGAPRHPLYVRGDTALEPYR</sequence>
<organism evidence="1">
    <name type="scientific">freshwater sediment metagenome</name>
    <dbReference type="NCBI Taxonomy" id="556182"/>
    <lineage>
        <taxon>unclassified sequences</taxon>
        <taxon>metagenomes</taxon>
        <taxon>ecological metagenomes</taxon>
    </lineage>
</organism>